<dbReference type="EMBL" id="FN667742">
    <property type="protein sequence ID" value="CBJ89159.1"/>
    <property type="molecule type" value="Genomic_DNA"/>
</dbReference>
<keyword evidence="2" id="KW-1185">Reference proteome</keyword>
<dbReference type="AlphaFoldDB" id="D3V8W1"/>
<gene>
    <name evidence="1" type="ordered locus">XNC1_1088</name>
</gene>
<accession>D3V8W1</accession>
<sequence length="80" mass="8506">MSFSLSFSPEYSCDLAYGDSYEAKEEVGTTRLLRYSAASCGVTGGIFSMPIVGGTEFVGVSVKALFPKLVNKSIPKQNGI</sequence>
<protein>
    <submittedName>
        <fullName evidence="1">Uncharacterized protein</fullName>
    </submittedName>
</protein>
<dbReference type="HOGENOM" id="CLU_2588931_0_0_6"/>
<dbReference type="Proteomes" id="UP000008075">
    <property type="component" value="Chromosome"/>
</dbReference>
<proteinExistence type="predicted"/>
<evidence type="ECO:0000313" key="2">
    <source>
        <dbReference type="Proteomes" id="UP000008075"/>
    </source>
</evidence>
<name>D3V8W1_XENNA</name>
<organism evidence="1 2">
    <name type="scientific">Xenorhabdus nematophila (strain ATCC 19061 / DSM 3370 / CCUG 14189 / LMG 1036 / NCIMB 9965 / AN6)</name>
    <dbReference type="NCBI Taxonomy" id="406817"/>
    <lineage>
        <taxon>Bacteria</taxon>
        <taxon>Pseudomonadati</taxon>
        <taxon>Pseudomonadota</taxon>
        <taxon>Gammaproteobacteria</taxon>
        <taxon>Enterobacterales</taxon>
        <taxon>Morganellaceae</taxon>
        <taxon>Xenorhabdus</taxon>
    </lineage>
</organism>
<reference evidence="1 2" key="1">
    <citation type="journal article" date="2011" name="PLoS ONE">
        <title>The entomopathogenic bacterial endosymbionts xenorhabdus and photorhabdus: convergent lifestyles from divergent genomes.</title>
        <authorList>
            <person name="Chaston J.M."/>
            <person name="Suen G."/>
            <person name="Tucker S.L."/>
            <person name="Andersen A.W."/>
            <person name="Bhasin A."/>
            <person name="Bode E."/>
            <person name="Bode H.B."/>
            <person name="Brachmann A.O."/>
            <person name="Cowles C.E."/>
            <person name="Cowles K.N."/>
            <person name="Darby C."/>
            <person name="de Leon L."/>
            <person name="Drace K."/>
            <person name="Du Z."/>
            <person name="Givaudan A."/>
            <person name="Herbert Tran E.E."/>
            <person name="Jewell K.A."/>
            <person name="Knack J.J."/>
            <person name="Krasomil-Osterfeld K.C."/>
            <person name="Kukor R."/>
            <person name="Lanois A."/>
            <person name="Latreille P."/>
            <person name="Leimgruber N.K."/>
            <person name="Lipke C.M."/>
            <person name="Liu R."/>
            <person name="Lu X."/>
            <person name="Martens E.C."/>
            <person name="Marri P.R."/>
            <person name="Medigue C."/>
            <person name="Menard M.L."/>
            <person name="Miller N.M."/>
            <person name="Morales-Soto N."/>
            <person name="Norton S."/>
            <person name="Ogier J.C."/>
            <person name="Orchard S.S."/>
            <person name="Park D."/>
            <person name="Park Y."/>
            <person name="Qurollo B.A."/>
            <person name="Sugar D.R."/>
            <person name="Richards G.R."/>
            <person name="Rouy Z."/>
            <person name="Slominski B."/>
            <person name="Slominski K."/>
            <person name="Snyder H."/>
            <person name="Tjaden B.C."/>
            <person name="van der Hoeven R."/>
            <person name="Welch R.D."/>
            <person name="Wheeler C."/>
            <person name="Xiang B."/>
            <person name="Barbazuk B."/>
            <person name="Gaudriault S."/>
            <person name="Goodner B."/>
            <person name="Slater S.C."/>
            <person name="Forst S."/>
            <person name="Goldman B.S."/>
            <person name="Goodrich-Blair H."/>
        </authorList>
    </citation>
    <scope>NUCLEOTIDE SEQUENCE [LARGE SCALE GENOMIC DNA]</scope>
    <source>
        <strain evidence="2">ATCC 19061 / DSM 3370 / CCUG 14189 / LMG 1036 / NCIMB 9965 / AN6</strain>
    </source>
</reference>
<dbReference type="KEGG" id="xne:XNC1_1088"/>
<evidence type="ECO:0000313" key="1">
    <source>
        <dbReference type="EMBL" id="CBJ89159.1"/>
    </source>
</evidence>